<proteinExistence type="predicted"/>
<keyword evidence="3 6" id="KW-0812">Transmembrane</keyword>
<dbReference type="GO" id="GO:0015171">
    <property type="term" value="F:amino acid transmembrane transporter activity"/>
    <property type="evidence" value="ECO:0007669"/>
    <property type="project" value="TreeGrafter"/>
</dbReference>
<dbReference type="EMBL" id="CP083239">
    <property type="protein sequence ID" value="UOK70615.1"/>
    <property type="molecule type" value="Genomic_DNA"/>
</dbReference>
<dbReference type="PANTHER" id="PTHR30086:SF20">
    <property type="entry name" value="ARGININE EXPORTER PROTEIN ARGO-RELATED"/>
    <property type="match status" value="1"/>
</dbReference>
<sequence>MPVSLETLLLFVPAALALNLTPGNDMLFCLGQGMKSGPRAGIAASFGIAAGGFIHVFAAALGLAALLAAHPGAFELLRWAGVAYLVWLAVQALRSPGLVLEPGLGRRHTPWRAFREAVLVNVLNPKVAVFILAFLPQFVDPTRGSGFLQFLLLGTVFNAGGTVVNALVGGFAGRLSGWLRTREHLARGFQRLTGLIFLGLAARLAFDRR</sequence>
<dbReference type="Proteomes" id="UP000831684">
    <property type="component" value="Chromosome"/>
</dbReference>
<dbReference type="GO" id="GO:0005886">
    <property type="term" value="C:plasma membrane"/>
    <property type="evidence" value="ECO:0007669"/>
    <property type="project" value="UniProtKB-SubCell"/>
</dbReference>
<evidence type="ECO:0000313" key="8">
    <source>
        <dbReference type="Proteomes" id="UP000831684"/>
    </source>
</evidence>
<dbReference type="Pfam" id="PF01810">
    <property type="entry name" value="LysE"/>
    <property type="match status" value="1"/>
</dbReference>
<dbReference type="PANTHER" id="PTHR30086">
    <property type="entry name" value="ARGININE EXPORTER PROTEIN ARGO"/>
    <property type="match status" value="1"/>
</dbReference>
<feature type="transmembrane region" description="Helical" evidence="6">
    <location>
        <begin position="113"/>
        <end position="135"/>
    </location>
</feature>
<evidence type="ECO:0000256" key="3">
    <source>
        <dbReference type="ARBA" id="ARBA00022692"/>
    </source>
</evidence>
<keyword evidence="2" id="KW-1003">Cell membrane</keyword>
<comment type="subcellular location">
    <subcellularLocation>
        <location evidence="1">Cell membrane</location>
        <topology evidence="1">Multi-pass membrane protein</topology>
    </subcellularLocation>
</comment>
<feature type="transmembrane region" description="Helical" evidence="6">
    <location>
        <begin position="147"/>
        <end position="168"/>
    </location>
</feature>
<gene>
    <name evidence="7" type="ORF">K9D25_18115</name>
</gene>
<dbReference type="KEGG" id="apol:K9D25_18115"/>
<evidence type="ECO:0000256" key="1">
    <source>
        <dbReference type="ARBA" id="ARBA00004651"/>
    </source>
</evidence>
<dbReference type="AlphaFoldDB" id="A0A9E7A079"/>
<evidence type="ECO:0000256" key="6">
    <source>
        <dbReference type="SAM" id="Phobius"/>
    </source>
</evidence>
<evidence type="ECO:0000256" key="5">
    <source>
        <dbReference type="ARBA" id="ARBA00023136"/>
    </source>
</evidence>
<evidence type="ECO:0000256" key="2">
    <source>
        <dbReference type="ARBA" id="ARBA00022475"/>
    </source>
</evidence>
<feature type="transmembrane region" description="Helical" evidence="6">
    <location>
        <begin position="41"/>
        <end position="69"/>
    </location>
</feature>
<evidence type="ECO:0000313" key="7">
    <source>
        <dbReference type="EMBL" id="UOK70615.1"/>
    </source>
</evidence>
<name>A0A9E7A079_9HYPH</name>
<evidence type="ECO:0000256" key="4">
    <source>
        <dbReference type="ARBA" id="ARBA00022989"/>
    </source>
</evidence>
<protein>
    <submittedName>
        <fullName evidence="7">LysE family translocator</fullName>
    </submittedName>
</protein>
<keyword evidence="4 6" id="KW-1133">Transmembrane helix</keyword>
<accession>A0A9E7A079</accession>
<feature type="transmembrane region" description="Helical" evidence="6">
    <location>
        <begin position="76"/>
        <end position="93"/>
    </location>
</feature>
<organism evidence="7 8">
    <name type="scientific">Ancylobacter polymorphus</name>
    <dbReference type="NCBI Taxonomy" id="223390"/>
    <lineage>
        <taxon>Bacteria</taxon>
        <taxon>Pseudomonadati</taxon>
        <taxon>Pseudomonadota</taxon>
        <taxon>Alphaproteobacteria</taxon>
        <taxon>Hyphomicrobiales</taxon>
        <taxon>Xanthobacteraceae</taxon>
        <taxon>Ancylobacter</taxon>
    </lineage>
</organism>
<dbReference type="PIRSF" id="PIRSF006324">
    <property type="entry name" value="LeuE"/>
    <property type="match status" value="1"/>
</dbReference>
<keyword evidence="5 6" id="KW-0472">Membrane</keyword>
<reference evidence="7" key="1">
    <citation type="submission" date="2021-09" db="EMBL/GenBank/DDBJ databases">
        <title>Network and meta-omics reveal the key degrader and cooperation patterns in an efficient 1,4-dioxane-degrading microbial community.</title>
        <authorList>
            <person name="Dai C."/>
        </authorList>
    </citation>
    <scope>NUCLEOTIDE SEQUENCE</scope>
    <source>
        <strain evidence="7">ZM13</strain>
    </source>
</reference>
<dbReference type="InterPro" id="IPR001123">
    <property type="entry name" value="LeuE-type"/>
</dbReference>
<dbReference type="RefSeq" id="WP_244377035.1">
    <property type="nucleotide sequence ID" value="NZ_CP083239.1"/>
</dbReference>